<name>A0ABS1WWC6_9GAMM</name>
<organism evidence="4 5">
    <name type="scientific">Steroidobacter gossypii</name>
    <dbReference type="NCBI Taxonomy" id="2805490"/>
    <lineage>
        <taxon>Bacteria</taxon>
        <taxon>Pseudomonadati</taxon>
        <taxon>Pseudomonadota</taxon>
        <taxon>Gammaproteobacteria</taxon>
        <taxon>Steroidobacterales</taxon>
        <taxon>Steroidobacteraceae</taxon>
        <taxon>Steroidobacter</taxon>
    </lineage>
</organism>
<reference evidence="4 5" key="1">
    <citation type="journal article" date="2021" name="Int. J. Syst. Evol. Microbiol.">
        <title>Steroidobacter gossypii sp. nov., isolated from soil of cotton cropping field.</title>
        <authorList>
            <person name="Huang R."/>
            <person name="Yang S."/>
            <person name="Zhen C."/>
            <person name="Liu W."/>
        </authorList>
    </citation>
    <scope>NUCLEOTIDE SEQUENCE [LARGE SCALE GENOMIC DNA]</scope>
    <source>
        <strain evidence="4 5">S1-65</strain>
    </source>
</reference>
<dbReference type="Proteomes" id="UP000661077">
    <property type="component" value="Unassembled WGS sequence"/>
</dbReference>
<keyword evidence="2" id="KW-0560">Oxidoreductase</keyword>
<dbReference type="EMBL" id="JAEVLS010000002">
    <property type="protein sequence ID" value="MBM0105280.1"/>
    <property type="molecule type" value="Genomic_DNA"/>
</dbReference>
<comment type="caution">
    <text evidence="4">The sequence shown here is derived from an EMBL/GenBank/DDBJ whole genome shotgun (WGS) entry which is preliminary data.</text>
</comment>
<dbReference type="InterPro" id="IPR020904">
    <property type="entry name" value="Sc_DH/Rdtase_CS"/>
</dbReference>
<gene>
    <name evidence="4" type="ORF">JM946_10995</name>
</gene>
<dbReference type="CDD" id="cd05374">
    <property type="entry name" value="17beta-HSD-like_SDR_c"/>
    <property type="match status" value="1"/>
</dbReference>
<evidence type="ECO:0000313" key="4">
    <source>
        <dbReference type="EMBL" id="MBM0105280.1"/>
    </source>
</evidence>
<proteinExistence type="inferred from homology"/>
<dbReference type="PRINTS" id="PR00081">
    <property type="entry name" value="GDHRDH"/>
</dbReference>
<dbReference type="Pfam" id="PF00106">
    <property type="entry name" value="adh_short"/>
    <property type="match status" value="1"/>
</dbReference>
<evidence type="ECO:0000256" key="2">
    <source>
        <dbReference type="ARBA" id="ARBA00023002"/>
    </source>
</evidence>
<accession>A0ABS1WWC6</accession>
<dbReference type="InterPro" id="IPR002347">
    <property type="entry name" value="SDR_fam"/>
</dbReference>
<evidence type="ECO:0000313" key="5">
    <source>
        <dbReference type="Proteomes" id="UP000661077"/>
    </source>
</evidence>
<dbReference type="RefSeq" id="WP_203167331.1">
    <property type="nucleotide sequence ID" value="NZ_JAEVLS010000002.1"/>
</dbReference>
<dbReference type="SUPFAM" id="SSF51735">
    <property type="entry name" value="NAD(P)-binding Rossmann-fold domains"/>
    <property type="match status" value="1"/>
</dbReference>
<dbReference type="Gene3D" id="3.40.50.720">
    <property type="entry name" value="NAD(P)-binding Rossmann-like Domain"/>
    <property type="match status" value="1"/>
</dbReference>
<dbReference type="PRINTS" id="PR00080">
    <property type="entry name" value="SDRFAMILY"/>
</dbReference>
<evidence type="ECO:0000256" key="1">
    <source>
        <dbReference type="ARBA" id="ARBA00006484"/>
    </source>
</evidence>
<sequence length="274" mass="29092">MTSTVLITGCSSGFGLATAKLFLARGWNVIATMRSPQPHLFDPNDRLLVTALDVTNATSIATTIPQGIARFGRIDVMVNNAGIGLFGAAEATPDEVVRQAFETNTFGMIATSRAIIPHMRERGSGTIVNVTSSVGIAPMPLVAAYTASKYAIEGFSESLAYELGLFGIRVKIVQPGFAPTTNFSSKSGGNISEQLPAAYAEFAGRYFKSMQEYPTAYTGEDDVANAVYAAAASNDTKLRYPAGADSMMLAELRRSLPEQAFMARVRAMTGGESS</sequence>
<dbReference type="InterPro" id="IPR036291">
    <property type="entry name" value="NAD(P)-bd_dom_sf"/>
</dbReference>
<comment type="similarity">
    <text evidence="1 3">Belongs to the short-chain dehydrogenases/reductases (SDR) family.</text>
</comment>
<protein>
    <submittedName>
        <fullName evidence="4">SDR family oxidoreductase</fullName>
    </submittedName>
</protein>
<dbReference type="PROSITE" id="PS00061">
    <property type="entry name" value="ADH_SHORT"/>
    <property type="match status" value="1"/>
</dbReference>
<dbReference type="PANTHER" id="PTHR43976">
    <property type="entry name" value="SHORT CHAIN DEHYDROGENASE"/>
    <property type="match status" value="1"/>
</dbReference>
<keyword evidence="5" id="KW-1185">Reference proteome</keyword>
<dbReference type="PANTHER" id="PTHR43976:SF16">
    <property type="entry name" value="SHORT-CHAIN DEHYDROGENASE_REDUCTASE FAMILY PROTEIN"/>
    <property type="match status" value="1"/>
</dbReference>
<evidence type="ECO:0000256" key="3">
    <source>
        <dbReference type="RuleBase" id="RU000363"/>
    </source>
</evidence>
<dbReference type="InterPro" id="IPR051911">
    <property type="entry name" value="SDR_oxidoreductase"/>
</dbReference>